<keyword evidence="5 8" id="KW-0472">Membrane</keyword>
<evidence type="ECO:0000256" key="5">
    <source>
        <dbReference type="ARBA" id="ARBA00023136"/>
    </source>
</evidence>
<reference evidence="9 10" key="1">
    <citation type="submission" date="2022-10" db="EMBL/GenBank/DDBJ databases">
        <title>Weissella fermenti sp. nov., isolated from fermented cabbage.</title>
        <authorList>
            <person name="Lee J.K."/>
            <person name="Baek J.H."/>
            <person name="Choi D.G."/>
            <person name="Kim J.M."/>
            <person name="Jeon C.O."/>
        </authorList>
    </citation>
    <scope>NUCLEOTIDE SEQUENCE [LARGE SCALE GENOMIC DNA]</scope>
    <source>
        <strain evidence="9 10">KACC 18534</strain>
    </source>
</reference>
<keyword evidence="6" id="KW-0132">Cell division</keyword>
<accession>A0ABT3E577</accession>
<evidence type="ECO:0000256" key="8">
    <source>
        <dbReference type="SAM" id="Phobius"/>
    </source>
</evidence>
<keyword evidence="2 8" id="KW-0812">Transmembrane</keyword>
<dbReference type="InterPro" id="IPR010379">
    <property type="entry name" value="EzrA"/>
</dbReference>
<name>A0ABT3E577_9LACO</name>
<evidence type="ECO:0000256" key="1">
    <source>
        <dbReference type="ARBA" id="ARBA00004162"/>
    </source>
</evidence>
<evidence type="ECO:0000256" key="4">
    <source>
        <dbReference type="ARBA" id="ARBA00023054"/>
    </source>
</evidence>
<dbReference type="RefSeq" id="WP_213409116.1">
    <property type="nucleotide sequence ID" value="NZ_CP074441.1"/>
</dbReference>
<dbReference type="Pfam" id="PF06160">
    <property type="entry name" value="EzrA"/>
    <property type="match status" value="1"/>
</dbReference>
<feature type="transmembrane region" description="Helical" evidence="8">
    <location>
        <begin position="6"/>
        <end position="29"/>
    </location>
</feature>
<feature type="coiled-coil region" evidence="7">
    <location>
        <begin position="109"/>
        <end position="136"/>
    </location>
</feature>
<comment type="caution">
    <text evidence="9">The sequence shown here is derived from an EMBL/GenBank/DDBJ whole genome shotgun (WGS) entry which is preliminary data.</text>
</comment>
<dbReference type="EMBL" id="JAOZFE010000006">
    <property type="protein sequence ID" value="MCW0953570.1"/>
    <property type="molecule type" value="Genomic_DNA"/>
</dbReference>
<keyword evidence="6" id="KW-0131">Cell cycle</keyword>
<sequence>MTQIGHIVIGLIVVSAAIYLIIFLTQLVTKRKVAALIARKEKLMTIPMRDRLVKGRQMSLTGQSLKQFQILEGKYVALEEQGFEEIDDLGNAVVYESQGLNFVKSAQSLRRLQNALRDAEATIDIVNQGLSDLEQLDIAHKQAVKELEGKYQAVRSQLLAECEQYGPAFAELENVLDSLEEDFNEFARLTEEGDHAAAAQVYETLGMETTQLEQRMQQLPALVHTLEEVMPDQLTELHEGYQHMLGTGFKFNQDIDADLGAIEKERRVGVEALRNLQQRATSETIERTAKLINDMYAIFEAEFDASQQVVADNQQLGDYARHDHKLNHELEIEIDRLAQDFIFTKSEASQVRGWKAELLNVDTALRAMRKAIKAQDVVFSNLLEPQAAMRADLEKIEEAQVTMLAEFKELPTILKQERDRFVRLQEKMRQIQRSVERQALAGVPKNYMDQFYVVTDELGRVEKQLQLNRIDLDDIQRQLSVVAADLDTLDEATNDLIEAATVTERLVRKASTFQENETLEQATAMAKHYYESEFDYPKAMQVLADALEPLVPGILKQTVNTYRQEQATLKAEFAEKESTRAIN</sequence>
<gene>
    <name evidence="9" type="ORF">OIT44_05790</name>
</gene>
<evidence type="ECO:0000256" key="3">
    <source>
        <dbReference type="ARBA" id="ARBA00022989"/>
    </source>
</evidence>
<evidence type="ECO:0000313" key="10">
    <source>
        <dbReference type="Proteomes" id="UP001526225"/>
    </source>
</evidence>
<organism evidence="9 10">
    <name type="scientific">Weissella ceti</name>
    <dbReference type="NCBI Taxonomy" id="759620"/>
    <lineage>
        <taxon>Bacteria</taxon>
        <taxon>Bacillati</taxon>
        <taxon>Bacillota</taxon>
        <taxon>Bacilli</taxon>
        <taxon>Lactobacillales</taxon>
        <taxon>Lactobacillaceae</taxon>
        <taxon>Weissella</taxon>
    </lineage>
</organism>
<evidence type="ECO:0000256" key="7">
    <source>
        <dbReference type="SAM" id="Coils"/>
    </source>
</evidence>
<keyword evidence="4 7" id="KW-0175">Coiled coil</keyword>
<dbReference type="Proteomes" id="UP001526225">
    <property type="component" value="Unassembled WGS sequence"/>
</dbReference>
<proteinExistence type="predicted"/>
<comment type="subcellular location">
    <subcellularLocation>
        <location evidence="1">Cell membrane</location>
        <topology evidence="1">Single-pass membrane protein</topology>
    </subcellularLocation>
</comment>
<keyword evidence="6" id="KW-0717">Septation</keyword>
<keyword evidence="10" id="KW-1185">Reference proteome</keyword>
<evidence type="ECO:0000256" key="6">
    <source>
        <dbReference type="ARBA" id="ARBA00023210"/>
    </source>
</evidence>
<evidence type="ECO:0000313" key="9">
    <source>
        <dbReference type="EMBL" id="MCW0953570.1"/>
    </source>
</evidence>
<keyword evidence="3 8" id="KW-1133">Transmembrane helix</keyword>
<protein>
    <submittedName>
        <fullName evidence="9">Septation ring formation regulator EzrA</fullName>
    </submittedName>
</protein>
<evidence type="ECO:0000256" key="2">
    <source>
        <dbReference type="ARBA" id="ARBA00022692"/>
    </source>
</evidence>